<gene>
    <name evidence="1" type="ordered locus">Halhy_6055</name>
</gene>
<evidence type="ECO:0000313" key="2">
    <source>
        <dbReference type="Proteomes" id="UP000008461"/>
    </source>
</evidence>
<reference key="2">
    <citation type="submission" date="2011-04" db="EMBL/GenBank/DDBJ databases">
        <title>Complete sequence of chromosome of Haliscomenobacter hydrossis DSM 1100.</title>
        <authorList>
            <consortium name="US DOE Joint Genome Institute (JGI-PGF)"/>
            <person name="Lucas S."/>
            <person name="Han J."/>
            <person name="Lapidus A."/>
            <person name="Bruce D."/>
            <person name="Goodwin L."/>
            <person name="Pitluck S."/>
            <person name="Peters L."/>
            <person name="Kyrpides N."/>
            <person name="Mavromatis K."/>
            <person name="Ivanova N."/>
            <person name="Ovchinnikova G."/>
            <person name="Pagani I."/>
            <person name="Daligault H."/>
            <person name="Detter J.C."/>
            <person name="Han C."/>
            <person name="Land M."/>
            <person name="Hauser L."/>
            <person name="Markowitz V."/>
            <person name="Cheng J.-F."/>
            <person name="Hugenholtz P."/>
            <person name="Woyke T."/>
            <person name="Wu D."/>
            <person name="Verbarg S."/>
            <person name="Frueling A."/>
            <person name="Brambilla E."/>
            <person name="Klenk H.-P."/>
            <person name="Eisen J.A."/>
        </authorList>
    </citation>
    <scope>NUCLEOTIDE SEQUENCE</scope>
    <source>
        <strain>DSM 1100</strain>
    </source>
</reference>
<proteinExistence type="predicted"/>
<protein>
    <submittedName>
        <fullName evidence="1">Uncharacterized protein</fullName>
    </submittedName>
</protein>
<dbReference type="AlphaFoldDB" id="F4L2G0"/>
<reference evidence="1 2" key="1">
    <citation type="journal article" date="2011" name="Stand. Genomic Sci.">
        <title>Complete genome sequence of Haliscomenobacter hydrossis type strain (O).</title>
        <authorList>
            <consortium name="US DOE Joint Genome Institute (JGI-PGF)"/>
            <person name="Daligault H."/>
            <person name="Lapidus A."/>
            <person name="Zeytun A."/>
            <person name="Nolan M."/>
            <person name="Lucas S."/>
            <person name="Del Rio T.G."/>
            <person name="Tice H."/>
            <person name="Cheng J.F."/>
            <person name="Tapia R."/>
            <person name="Han C."/>
            <person name="Goodwin L."/>
            <person name="Pitluck S."/>
            <person name="Liolios K."/>
            <person name="Pagani I."/>
            <person name="Ivanova N."/>
            <person name="Huntemann M."/>
            <person name="Mavromatis K."/>
            <person name="Mikhailova N."/>
            <person name="Pati A."/>
            <person name="Chen A."/>
            <person name="Palaniappan K."/>
            <person name="Land M."/>
            <person name="Hauser L."/>
            <person name="Brambilla E.M."/>
            <person name="Rohde M."/>
            <person name="Verbarg S."/>
            <person name="Goker M."/>
            <person name="Bristow J."/>
            <person name="Eisen J.A."/>
            <person name="Markowitz V."/>
            <person name="Hugenholtz P."/>
            <person name="Kyrpides N.C."/>
            <person name="Klenk H.P."/>
            <person name="Woyke T."/>
        </authorList>
    </citation>
    <scope>NUCLEOTIDE SEQUENCE [LARGE SCALE GENOMIC DNA]</scope>
    <source>
        <strain evidence="2">ATCC 27775 / DSM 1100 / LMG 10767 / O</strain>
    </source>
</reference>
<dbReference type="STRING" id="760192.Halhy_6055"/>
<dbReference type="EMBL" id="CP002691">
    <property type="protein sequence ID" value="AEE53878.1"/>
    <property type="molecule type" value="Genomic_DNA"/>
</dbReference>
<dbReference type="Proteomes" id="UP000008461">
    <property type="component" value="Chromosome"/>
</dbReference>
<evidence type="ECO:0000313" key="1">
    <source>
        <dbReference type="EMBL" id="AEE53878.1"/>
    </source>
</evidence>
<accession>F4L2G0</accession>
<sequence length="40" mass="4896">MNVLLDYCLVSNIFENLFFFRNVKIICLLIKKFYEIFLAF</sequence>
<name>F4L2G0_HALH1</name>
<dbReference type="KEGG" id="hhy:Halhy_6055"/>
<dbReference type="HOGENOM" id="CLU_3290520_0_0_10"/>
<organism evidence="1 2">
    <name type="scientific">Haliscomenobacter hydrossis (strain ATCC 27775 / DSM 1100 / LMG 10767 / O)</name>
    <dbReference type="NCBI Taxonomy" id="760192"/>
    <lineage>
        <taxon>Bacteria</taxon>
        <taxon>Pseudomonadati</taxon>
        <taxon>Bacteroidota</taxon>
        <taxon>Saprospiria</taxon>
        <taxon>Saprospirales</taxon>
        <taxon>Haliscomenobacteraceae</taxon>
        <taxon>Haliscomenobacter</taxon>
    </lineage>
</organism>
<keyword evidence="2" id="KW-1185">Reference proteome</keyword>